<gene>
    <name evidence="2" type="ORF">A3L14_05240</name>
    <name evidence="3" type="ORF">AMR53_02235</name>
    <name evidence="4" type="ORF">SAMN05216170_0913</name>
</gene>
<evidence type="ECO:0000313" key="6">
    <source>
        <dbReference type="Proteomes" id="UP000182125"/>
    </source>
</evidence>
<sequence length="84" mass="9636">MGLTKVDTKGRVVIPKDIRKKMGIRPGEEFLITEIDGDTIVMKRFDVKKMLEEMIKNAKGINLEELKEETEKEGNRVAKELYGL</sequence>
<evidence type="ECO:0000313" key="5">
    <source>
        <dbReference type="Proteomes" id="UP000051862"/>
    </source>
</evidence>
<organism evidence="3 5">
    <name type="scientific">Thermococcus thioreducens</name>
    <dbReference type="NCBI Taxonomy" id="277988"/>
    <lineage>
        <taxon>Archaea</taxon>
        <taxon>Methanobacteriati</taxon>
        <taxon>Methanobacteriota</taxon>
        <taxon>Thermococci</taxon>
        <taxon>Thermococcales</taxon>
        <taxon>Thermococcaceae</taxon>
        <taxon>Thermococcus</taxon>
    </lineage>
</organism>
<dbReference type="InterPro" id="IPR007159">
    <property type="entry name" value="SpoVT-AbrB_dom"/>
</dbReference>
<dbReference type="Proteomes" id="UP000051862">
    <property type="component" value="Unassembled WGS sequence"/>
</dbReference>
<keyword evidence="7" id="KW-1185">Reference proteome</keyword>
<evidence type="ECO:0000313" key="3">
    <source>
        <dbReference type="EMBL" id="KQH83061.1"/>
    </source>
</evidence>
<feature type="domain" description="SpoVT-AbrB" evidence="1">
    <location>
        <begin position="1"/>
        <end position="47"/>
    </location>
</feature>
<protein>
    <submittedName>
        <fullName evidence="3">AbrB family transcriptional regulator</fullName>
    </submittedName>
    <submittedName>
        <fullName evidence="4">Transcriptional regulator, AbrB family</fullName>
    </submittedName>
</protein>
<evidence type="ECO:0000313" key="7">
    <source>
        <dbReference type="Proteomes" id="UP000250136"/>
    </source>
</evidence>
<dbReference type="KEGG" id="ttd:A3L14_05240"/>
<dbReference type="InterPro" id="IPR052975">
    <property type="entry name" value="Repressor-like_regulatory"/>
</dbReference>
<dbReference type="OrthoDB" id="30861at2157"/>
<dbReference type="STRING" id="277988.SAMN05216170_0913"/>
<dbReference type="Proteomes" id="UP000250136">
    <property type="component" value="Chromosome"/>
</dbReference>
<dbReference type="NCBIfam" id="TIGR01439">
    <property type="entry name" value="lp_hng_hel_AbrB"/>
    <property type="match status" value="1"/>
</dbReference>
<dbReference type="AlphaFoldDB" id="A0A0Q2QSQ4"/>
<accession>A0A0Q2QSQ4</accession>
<dbReference type="Proteomes" id="UP000182125">
    <property type="component" value="Unassembled WGS sequence"/>
</dbReference>
<evidence type="ECO:0000313" key="4">
    <source>
        <dbReference type="EMBL" id="SEV92722.1"/>
    </source>
</evidence>
<dbReference type="PROSITE" id="PS51740">
    <property type="entry name" value="SPOVT_ABRB"/>
    <property type="match status" value="1"/>
</dbReference>
<dbReference type="GO" id="GO:0003677">
    <property type="term" value="F:DNA binding"/>
    <property type="evidence" value="ECO:0007669"/>
    <property type="project" value="InterPro"/>
</dbReference>
<dbReference type="PANTHER" id="PTHR34860:SF6">
    <property type="entry name" value="REPRESSOR-LIKE PROTEIN SSO7C3"/>
    <property type="match status" value="1"/>
</dbReference>
<dbReference type="InterPro" id="IPR037914">
    <property type="entry name" value="SpoVT-AbrB_sf"/>
</dbReference>
<dbReference type="EMBL" id="CP015105">
    <property type="protein sequence ID" value="ASJ12330.1"/>
    <property type="molecule type" value="Genomic_DNA"/>
</dbReference>
<dbReference type="Pfam" id="PF04014">
    <property type="entry name" value="MazE_antitoxin"/>
    <property type="match status" value="1"/>
</dbReference>
<evidence type="ECO:0000259" key="1">
    <source>
        <dbReference type="PROSITE" id="PS51740"/>
    </source>
</evidence>
<dbReference type="EMBL" id="LIXN01000003">
    <property type="protein sequence ID" value="KQH83061.1"/>
    <property type="molecule type" value="Genomic_DNA"/>
</dbReference>
<proteinExistence type="predicted"/>
<name>A0A0Q2QSQ4_9EURY</name>
<reference evidence="2 7" key="2">
    <citation type="submission" date="2016-04" db="EMBL/GenBank/DDBJ databases">
        <title>Complete genome sequence of Thermococcus thioreducens type strain OGL-20P.</title>
        <authorList>
            <person name="Oger P.M."/>
        </authorList>
    </citation>
    <scope>NUCLEOTIDE SEQUENCE [LARGE SCALE GENOMIC DNA]</scope>
    <source>
        <strain evidence="2 7">OGL-20P</strain>
    </source>
</reference>
<dbReference type="SMART" id="SM00966">
    <property type="entry name" value="SpoVT_AbrB"/>
    <property type="match status" value="1"/>
</dbReference>
<dbReference type="SUPFAM" id="SSF89447">
    <property type="entry name" value="AbrB/MazE/MraZ-like"/>
    <property type="match status" value="1"/>
</dbReference>
<evidence type="ECO:0000313" key="2">
    <source>
        <dbReference type="EMBL" id="ASJ12330.1"/>
    </source>
</evidence>
<dbReference type="PATRIC" id="fig|277988.4.peg.473"/>
<reference evidence="4 6" key="3">
    <citation type="submission" date="2016-10" db="EMBL/GenBank/DDBJ databases">
        <authorList>
            <person name="de Groot N.N."/>
        </authorList>
    </citation>
    <scope>NUCLEOTIDE SEQUENCE [LARGE SCALE GENOMIC DNA]</scope>
    <source>
        <strain evidence="4 6">OGL-20</strain>
    </source>
</reference>
<dbReference type="Gene3D" id="2.10.260.10">
    <property type="match status" value="1"/>
</dbReference>
<dbReference type="EMBL" id="FOIW01000001">
    <property type="protein sequence ID" value="SEV92722.1"/>
    <property type="molecule type" value="Genomic_DNA"/>
</dbReference>
<dbReference type="PANTHER" id="PTHR34860">
    <property type="entry name" value="REPRESSOR-LIKE PROTEIN SSO7C3"/>
    <property type="match status" value="1"/>
</dbReference>
<reference evidence="3 5" key="1">
    <citation type="submission" date="2015-08" db="EMBL/GenBank/DDBJ databases">
        <title>Thermococcus thioreducens DSM 14981 genome sequencing.</title>
        <authorList>
            <person name="Hong S.-J."/>
            <person name="Kim M.-C."/>
            <person name="Shin J.-H."/>
        </authorList>
    </citation>
    <scope>NUCLEOTIDE SEQUENCE [LARGE SCALE GENOMIC DNA]</scope>
    <source>
        <strain evidence="3 5">DSM 14981</strain>
    </source>
</reference>